<dbReference type="Proteomes" id="UP000321393">
    <property type="component" value="Unassembled WGS sequence"/>
</dbReference>
<evidence type="ECO:0000313" key="5">
    <source>
        <dbReference type="Proteomes" id="UP000321947"/>
    </source>
</evidence>
<feature type="region of interest" description="Disordered" evidence="1">
    <location>
        <begin position="173"/>
        <end position="201"/>
    </location>
</feature>
<reference evidence="4 5" key="1">
    <citation type="submission" date="2019-08" db="EMBL/GenBank/DDBJ databases">
        <title>Draft genome sequences of two oriental melons (Cucumis melo L. var makuwa).</title>
        <authorList>
            <person name="Kwon S.-Y."/>
        </authorList>
    </citation>
    <scope>NUCLEOTIDE SEQUENCE [LARGE SCALE GENOMIC DNA]</scope>
    <source>
        <strain evidence="5">cv. Chang Bougi</strain>
        <strain evidence="4">cv. SW 3</strain>
        <tissue evidence="3">Leaf</tissue>
    </source>
</reference>
<protein>
    <submittedName>
        <fullName evidence="3">Retrotransposon protein</fullName>
    </submittedName>
</protein>
<dbReference type="Proteomes" id="UP000321947">
    <property type="component" value="Unassembled WGS sequence"/>
</dbReference>
<sequence>MTNCEDIDDVDKGDSAYATTTAEDDIYMTTSFRAPKHVWTKKKDGTVVECLVELVFVDGWKLDNGTFRPEMRGPACNRFRWNNEVKCIIVEKELFDNWFRRRVSLTNLFPIMTKLHMWSGGIGRGVALQTCSPDVGSNEPTEYEGFDMSGENDMEFPSMYNQEIDMFQDDVCTSQPTHASDDSSDRADPSERREASARMPDLSSLDRAVCQRLLMRSMDNMRGFVEMTDEERKNYCIILLQDASRYFMYFLAWLT</sequence>
<feature type="compositionally biased region" description="Basic and acidic residues" evidence="1">
    <location>
        <begin position="179"/>
        <end position="196"/>
    </location>
</feature>
<dbReference type="EMBL" id="SSTE01014064">
    <property type="protein sequence ID" value="KAA0046362.1"/>
    <property type="molecule type" value="Genomic_DNA"/>
</dbReference>
<evidence type="ECO:0000313" key="2">
    <source>
        <dbReference type="EMBL" id="KAA0046362.1"/>
    </source>
</evidence>
<gene>
    <name evidence="3" type="ORF">E5676_scaffold426G00720</name>
    <name evidence="2" type="ORF">E6C27_scaffold149G00740</name>
</gene>
<proteinExistence type="predicted"/>
<dbReference type="AlphaFoldDB" id="A0A5D3E3R5"/>
<evidence type="ECO:0000313" key="4">
    <source>
        <dbReference type="Proteomes" id="UP000321393"/>
    </source>
</evidence>
<evidence type="ECO:0000313" key="3">
    <source>
        <dbReference type="EMBL" id="TYK30526.1"/>
    </source>
</evidence>
<organism evidence="3 5">
    <name type="scientific">Cucumis melo var. makuwa</name>
    <name type="common">Oriental melon</name>
    <dbReference type="NCBI Taxonomy" id="1194695"/>
    <lineage>
        <taxon>Eukaryota</taxon>
        <taxon>Viridiplantae</taxon>
        <taxon>Streptophyta</taxon>
        <taxon>Embryophyta</taxon>
        <taxon>Tracheophyta</taxon>
        <taxon>Spermatophyta</taxon>
        <taxon>Magnoliopsida</taxon>
        <taxon>eudicotyledons</taxon>
        <taxon>Gunneridae</taxon>
        <taxon>Pentapetalae</taxon>
        <taxon>rosids</taxon>
        <taxon>fabids</taxon>
        <taxon>Cucurbitales</taxon>
        <taxon>Cucurbitaceae</taxon>
        <taxon>Benincaseae</taxon>
        <taxon>Cucumis</taxon>
    </lineage>
</organism>
<evidence type="ECO:0000256" key="1">
    <source>
        <dbReference type="SAM" id="MobiDB-lite"/>
    </source>
</evidence>
<name>A0A5D3E3R5_CUCMM</name>
<dbReference type="EMBL" id="SSTD01000604">
    <property type="protein sequence ID" value="TYK30526.1"/>
    <property type="molecule type" value="Genomic_DNA"/>
</dbReference>
<comment type="caution">
    <text evidence="3">The sequence shown here is derived from an EMBL/GenBank/DDBJ whole genome shotgun (WGS) entry which is preliminary data.</text>
</comment>
<accession>A0A5D3E3R5</accession>